<dbReference type="Gene3D" id="3.30.450.40">
    <property type="match status" value="1"/>
</dbReference>
<dbReference type="InterPro" id="IPR029016">
    <property type="entry name" value="GAF-like_dom_sf"/>
</dbReference>
<organism evidence="2 3">
    <name type="scientific">Azoarcus indigens</name>
    <dbReference type="NCBI Taxonomy" id="29545"/>
    <lineage>
        <taxon>Bacteria</taxon>
        <taxon>Pseudomonadati</taxon>
        <taxon>Pseudomonadota</taxon>
        <taxon>Betaproteobacteria</taxon>
        <taxon>Rhodocyclales</taxon>
        <taxon>Zoogloeaceae</taxon>
        <taxon>Azoarcus</taxon>
    </lineage>
</organism>
<dbReference type="AlphaFoldDB" id="A0A4R6DTC0"/>
<gene>
    <name evidence="2" type="ORF">C7389_11928</name>
</gene>
<evidence type="ECO:0000256" key="1">
    <source>
        <dbReference type="SAM" id="MobiDB-lite"/>
    </source>
</evidence>
<feature type="compositionally biased region" description="Pro residues" evidence="1">
    <location>
        <begin position="1"/>
        <end position="10"/>
    </location>
</feature>
<feature type="region of interest" description="Disordered" evidence="1">
    <location>
        <begin position="1"/>
        <end position="41"/>
    </location>
</feature>
<dbReference type="EMBL" id="SNVV01000019">
    <property type="protein sequence ID" value="TDN47518.1"/>
    <property type="molecule type" value="Genomic_DNA"/>
</dbReference>
<dbReference type="Proteomes" id="UP000295129">
    <property type="component" value="Unassembled WGS sequence"/>
</dbReference>
<reference evidence="2 3" key="1">
    <citation type="submission" date="2019-03" db="EMBL/GenBank/DDBJ databases">
        <title>Genomic Encyclopedia of Type Strains, Phase IV (KMG-IV): sequencing the most valuable type-strain genomes for metagenomic binning, comparative biology and taxonomic classification.</title>
        <authorList>
            <person name="Goeker M."/>
        </authorList>
    </citation>
    <scope>NUCLEOTIDE SEQUENCE [LARGE SCALE GENOMIC DNA]</scope>
    <source>
        <strain evidence="2 3">DSM 12121</strain>
    </source>
</reference>
<sequence length="255" mass="26075">MAASSPPCPLPAASATPERNPFRALALSPMPATPPAPAADSDGSRAHLLAFALPAAEQLHRLADSPDLTVLLADRDGLVLAAIGHLAIAPGSARMEAVAGAPGGGSGLCLAEPIATRTRGLLGLADASARLSHGGIVSLLSLLRTTAELIEHRLTETAPGGCIALHLHSHPELLGTPLEGLMVFDAEGRLLASNRHARRLLALPTEAEGSTCLDCVGQPWPALRARLGRFPAPLLLDGRDGQTLAALVRVIGSVG</sequence>
<protein>
    <recommendedName>
        <fullName evidence="4">PAS domain-containing protein</fullName>
    </recommendedName>
</protein>
<dbReference type="OrthoDB" id="5496274at2"/>
<name>A0A4R6DTC0_9RHOO</name>
<evidence type="ECO:0000313" key="3">
    <source>
        <dbReference type="Proteomes" id="UP000295129"/>
    </source>
</evidence>
<comment type="caution">
    <text evidence="2">The sequence shown here is derived from an EMBL/GenBank/DDBJ whole genome shotgun (WGS) entry which is preliminary data.</text>
</comment>
<evidence type="ECO:0008006" key="4">
    <source>
        <dbReference type="Google" id="ProtNLM"/>
    </source>
</evidence>
<evidence type="ECO:0000313" key="2">
    <source>
        <dbReference type="EMBL" id="TDN47518.1"/>
    </source>
</evidence>
<keyword evidence="3" id="KW-1185">Reference proteome</keyword>
<proteinExistence type="predicted"/>
<accession>A0A4R6DTC0</accession>